<dbReference type="AlphaFoldDB" id="T1J953"/>
<reference evidence="10" key="1">
    <citation type="submission" date="2011-05" db="EMBL/GenBank/DDBJ databases">
        <authorList>
            <person name="Richards S.R."/>
            <person name="Qu J."/>
            <person name="Jiang H."/>
            <person name="Jhangiani S.N."/>
            <person name="Agravi P."/>
            <person name="Goodspeed R."/>
            <person name="Gross S."/>
            <person name="Mandapat C."/>
            <person name="Jackson L."/>
            <person name="Mathew T."/>
            <person name="Pu L."/>
            <person name="Thornton R."/>
            <person name="Saada N."/>
            <person name="Wilczek-Boney K.B."/>
            <person name="Lee S."/>
            <person name="Kovar C."/>
            <person name="Wu Y."/>
            <person name="Scherer S.E."/>
            <person name="Worley K.C."/>
            <person name="Muzny D.M."/>
            <person name="Gibbs R."/>
        </authorList>
    </citation>
    <scope>NUCLEOTIDE SEQUENCE</scope>
    <source>
        <strain evidence="10">Brora</strain>
    </source>
</reference>
<evidence type="ECO:0000313" key="10">
    <source>
        <dbReference type="Proteomes" id="UP000014500"/>
    </source>
</evidence>
<keyword evidence="10" id="KW-1185">Reference proteome</keyword>
<proteinExistence type="inferred from homology"/>
<dbReference type="InterPro" id="IPR036412">
    <property type="entry name" value="HAD-like_sf"/>
</dbReference>
<dbReference type="HOGENOM" id="CLU_045011_13_0_1"/>
<dbReference type="EMBL" id="JH431970">
    <property type="status" value="NOT_ANNOTATED_CDS"/>
    <property type="molecule type" value="Genomic_DNA"/>
</dbReference>
<protein>
    <recommendedName>
        <fullName evidence="7">pseudouridine 5'-phosphatase</fullName>
        <ecNumber evidence="7">3.1.3.96</ecNumber>
    </recommendedName>
    <alternativeName>
        <fullName evidence="8">Pseudouridine-5'-monophosphatase</fullName>
    </alternativeName>
</protein>
<comment type="similarity">
    <text evidence="2">Belongs to the HAD-like hydrolase superfamily. CbbY/CbbZ/Gph/YieH family.</text>
</comment>
<keyword evidence="3" id="KW-0479">Metal-binding</keyword>
<dbReference type="InterPro" id="IPR023214">
    <property type="entry name" value="HAD_sf"/>
</dbReference>
<dbReference type="InterPro" id="IPR006439">
    <property type="entry name" value="HAD-SF_hydro_IA"/>
</dbReference>
<reference evidence="9" key="2">
    <citation type="submission" date="2015-02" db="UniProtKB">
        <authorList>
            <consortium name="EnsemblMetazoa"/>
        </authorList>
    </citation>
    <scope>IDENTIFICATION</scope>
</reference>
<dbReference type="EC" id="3.1.3.96" evidence="7"/>
<accession>T1J953</accession>
<comment type="catalytic activity">
    <reaction evidence="6">
        <text>psi-UMP + H2O = pseudouridine + phosphate</text>
        <dbReference type="Rhea" id="RHEA:10944"/>
        <dbReference type="ChEBI" id="CHEBI:15377"/>
        <dbReference type="ChEBI" id="CHEBI:17802"/>
        <dbReference type="ChEBI" id="CHEBI:43474"/>
        <dbReference type="ChEBI" id="CHEBI:58380"/>
        <dbReference type="EC" id="3.1.3.96"/>
    </reaction>
</comment>
<evidence type="ECO:0000256" key="5">
    <source>
        <dbReference type="ARBA" id="ARBA00022842"/>
    </source>
</evidence>
<keyword evidence="4" id="KW-0378">Hydrolase</keyword>
<dbReference type="GO" id="GO:1990738">
    <property type="term" value="F:pseudouridine 5'-phosphatase activity"/>
    <property type="evidence" value="ECO:0007669"/>
    <property type="project" value="UniProtKB-EC"/>
</dbReference>
<keyword evidence="5" id="KW-0460">Magnesium</keyword>
<dbReference type="PANTHER" id="PTHR18901:SF38">
    <property type="entry name" value="PSEUDOURIDINE-5'-PHOSPHATASE"/>
    <property type="match status" value="1"/>
</dbReference>
<organism evidence="9 10">
    <name type="scientific">Strigamia maritima</name>
    <name type="common">European centipede</name>
    <name type="synonym">Geophilus maritimus</name>
    <dbReference type="NCBI Taxonomy" id="126957"/>
    <lineage>
        <taxon>Eukaryota</taxon>
        <taxon>Metazoa</taxon>
        <taxon>Ecdysozoa</taxon>
        <taxon>Arthropoda</taxon>
        <taxon>Myriapoda</taxon>
        <taxon>Chilopoda</taxon>
        <taxon>Pleurostigmophora</taxon>
        <taxon>Geophilomorpha</taxon>
        <taxon>Linotaeniidae</taxon>
        <taxon>Strigamia</taxon>
    </lineage>
</organism>
<dbReference type="CDD" id="cd07529">
    <property type="entry name" value="HAD_AtGPP-like"/>
    <property type="match status" value="1"/>
</dbReference>
<dbReference type="Gene3D" id="3.40.50.1000">
    <property type="entry name" value="HAD superfamily/HAD-like"/>
    <property type="match status" value="1"/>
</dbReference>
<dbReference type="NCBIfam" id="TIGR01509">
    <property type="entry name" value="HAD-SF-IA-v3"/>
    <property type="match status" value="1"/>
</dbReference>
<name>T1J953_STRMM</name>
<dbReference type="STRING" id="126957.T1J953"/>
<dbReference type="SFLD" id="SFLDS00003">
    <property type="entry name" value="Haloacid_Dehalogenase"/>
    <property type="match status" value="1"/>
</dbReference>
<dbReference type="SUPFAM" id="SSF56784">
    <property type="entry name" value="HAD-like"/>
    <property type="match status" value="1"/>
</dbReference>
<dbReference type="OMA" id="IWCPHPG"/>
<evidence type="ECO:0000256" key="6">
    <source>
        <dbReference type="ARBA" id="ARBA00052504"/>
    </source>
</evidence>
<dbReference type="Pfam" id="PF00702">
    <property type="entry name" value="Hydrolase"/>
    <property type="match status" value="1"/>
</dbReference>
<dbReference type="SFLD" id="SFLDG01135">
    <property type="entry name" value="C1.5.6:_HAD__Beta-PGM__Phospha"/>
    <property type="match status" value="1"/>
</dbReference>
<dbReference type="PhylomeDB" id="T1J953"/>
<dbReference type="Proteomes" id="UP000014500">
    <property type="component" value="Unassembled WGS sequence"/>
</dbReference>
<dbReference type="Gene3D" id="1.10.150.240">
    <property type="entry name" value="Putative phosphatase, domain 2"/>
    <property type="match status" value="1"/>
</dbReference>
<dbReference type="PANTHER" id="PTHR18901">
    <property type="entry name" value="2-DEOXYGLUCOSE-6-PHOSPHATE PHOSPHATASE 2"/>
    <property type="match status" value="1"/>
</dbReference>
<evidence type="ECO:0000256" key="3">
    <source>
        <dbReference type="ARBA" id="ARBA00022723"/>
    </source>
</evidence>
<dbReference type="GO" id="GO:0046872">
    <property type="term" value="F:metal ion binding"/>
    <property type="evidence" value="ECO:0007669"/>
    <property type="project" value="UniProtKB-KW"/>
</dbReference>
<dbReference type="InterPro" id="IPR023198">
    <property type="entry name" value="PGP-like_dom2"/>
</dbReference>
<dbReference type="FunFam" id="3.40.50.1000:FF:000055">
    <property type="entry name" value="Haloacid dehalogenase-like hydrolase family protein"/>
    <property type="match status" value="1"/>
</dbReference>
<dbReference type="InterPro" id="IPR045228">
    <property type="entry name" value="Gpp1/Gpp2-like"/>
</dbReference>
<evidence type="ECO:0000256" key="1">
    <source>
        <dbReference type="ARBA" id="ARBA00001946"/>
    </source>
</evidence>
<sequence>MKRLSLALVLYCRRKMTNVVLSHVIFDLDGLLLDTESLYTIATQNVLDEFNATFTWDVKVKMMGKTALDAAKVLVDELHLPITPEKFNELAERQYRIIFPTSKLMPGAEKLVRHLHKHKIPIAIATGSNNENYVWKTEGHKELFSLFHHAVLTSSDKEVKQGKPAPDAFLVCASRFSEKPSNDEVLVFEDALNGVEAGLAAGMKVIMVPDPRVDKSTIPANVTVLKSLEEFQPQQFGLPSYEDK</sequence>
<evidence type="ECO:0000256" key="7">
    <source>
        <dbReference type="ARBA" id="ARBA00066578"/>
    </source>
</evidence>
<evidence type="ECO:0000313" key="9">
    <source>
        <dbReference type="EnsemblMetazoa" id="SMAR010244-PA"/>
    </source>
</evidence>
<comment type="cofactor">
    <cofactor evidence="1">
        <name>Mg(2+)</name>
        <dbReference type="ChEBI" id="CHEBI:18420"/>
    </cofactor>
</comment>
<evidence type="ECO:0000256" key="2">
    <source>
        <dbReference type="ARBA" id="ARBA00006171"/>
    </source>
</evidence>
<evidence type="ECO:0000256" key="8">
    <source>
        <dbReference type="ARBA" id="ARBA00083904"/>
    </source>
</evidence>
<dbReference type="SFLD" id="SFLDG01129">
    <property type="entry name" value="C1.5:_HAD__Beta-PGM__Phosphata"/>
    <property type="match status" value="1"/>
</dbReference>
<evidence type="ECO:0000256" key="4">
    <source>
        <dbReference type="ARBA" id="ARBA00022801"/>
    </source>
</evidence>
<dbReference type="EnsemblMetazoa" id="SMAR010244-RA">
    <property type="protein sequence ID" value="SMAR010244-PA"/>
    <property type="gene ID" value="SMAR010244"/>
</dbReference>
<dbReference type="eggNOG" id="KOG2914">
    <property type="taxonomic scope" value="Eukaryota"/>
</dbReference>
<dbReference type="FunFam" id="1.10.150.240:FF:000001">
    <property type="entry name" value="Haloacid dehalogenase-like hydrolase domain"/>
    <property type="match status" value="1"/>
</dbReference>